<dbReference type="EMBL" id="JBHRTQ010000011">
    <property type="protein sequence ID" value="MFC3175226.1"/>
    <property type="molecule type" value="Genomic_DNA"/>
</dbReference>
<accession>A0ABV7IVF9</accession>
<sequence length="546" mass="57982">VFRNLVALGYRDSLVHYVGMSHFPSLKAEGASFVVDPAAPAFCTPAQAWHASFLACAGEAGFAPILSFSFECLAQHCPDAWQQRAFDGTPARTGWVPPSALLSPANAAATAWLDKVARKLVALLKAAGLPVRVQIGEPWWWVDGDARICLYDAAARTALGGSPPEIASLRAALTASQKALLDSAGAILAGATLALRDAIRAEASPAAAEVLLLAFLPTVLDPAMPEARRANLPTGWHAPAFDRLQIEDYDWLTAGADGLRATAYAAAEARLGYGVSAQDYLSGFVLLAADKAAWRRIDAGIDEARERGIANVYVWALPQICRDGFVRLPSFSQDNQMQAFDDIAYPLALGLGTSVSPEFSTNITVTASGFERRNSVWSNARLRFDVGPGVRSEADLGTLLTFFRARRGAARGFRLRDPSDCSSNGMTGTPTALDQRIGTGDGLKTAFPLIKQYGEGDEPQVRRITRPVAASVKVSVDGTLLASGWTLGPLGVVQFATPPAAGALVRAGYLFDVPVRFAEDQLQIAGANFAAGEAVTVPVVEIREDV</sequence>
<evidence type="ECO:0000313" key="4">
    <source>
        <dbReference type="Proteomes" id="UP001595604"/>
    </source>
</evidence>
<keyword evidence="4" id="KW-1185">Reference proteome</keyword>
<dbReference type="RefSeq" id="WP_379510604.1">
    <property type="nucleotide sequence ID" value="NZ_JBHRTQ010000011.1"/>
</dbReference>
<feature type="domain" description="Non-contractile tail sheath TIM barrel" evidence="2">
    <location>
        <begin position="2"/>
        <end position="325"/>
    </location>
</feature>
<evidence type="ECO:0000259" key="1">
    <source>
        <dbReference type="Pfam" id="PF09343"/>
    </source>
</evidence>
<dbReference type="NCBIfam" id="TIGR02217">
    <property type="entry name" value="chp_TIGR02217"/>
    <property type="match status" value="1"/>
</dbReference>
<dbReference type="Proteomes" id="UP001595604">
    <property type="component" value="Unassembled WGS sequence"/>
</dbReference>
<evidence type="ECO:0000259" key="2">
    <source>
        <dbReference type="Pfam" id="PF23845"/>
    </source>
</evidence>
<feature type="domain" description="DUF2460" evidence="1">
    <location>
        <begin position="341"/>
        <end position="543"/>
    </location>
</feature>
<dbReference type="Pfam" id="PF23845">
    <property type="entry name" value="TIM-barrel_NCTSP"/>
    <property type="match status" value="1"/>
</dbReference>
<dbReference type="Pfam" id="PF09343">
    <property type="entry name" value="DUF2460"/>
    <property type="match status" value="1"/>
</dbReference>
<name>A0ABV7IVF9_9SPHN</name>
<reference evidence="4" key="1">
    <citation type="journal article" date="2019" name="Int. J. Syst. Evol. Microbiol.">
        <title>The Global Catalogue of Microorganisms (GCM) 10K type strain sequencing project: providing services to taxonomists for standard genome sequencing and annotation.</title>
        <authorList>
            <consortium name="The Broad Institute Genomics Platform"/>
            <consortium name="The Broad Institute Genome Sequencing Center for Infectious Disease"/>
            <person name="Wu L."/>
            <person name="Ma J."/>
        </authorList>
    </citation>
    <scope>NUCLEOTIDE SEQUENCE [LARGE SCALE GENOMIC DNA]</scope>
    <source>
        <strain evidence="4">KCTC 42984</strain>
    </source>
</reference>
<evidence type="ECO:0000313" key="3">
    <source>
        <dbReference type="EMBL" id="MFC3175226.1"/>
    </source>
</evidence>
<protein>
    <submittedName>
        <fullName evidence="3">DUF2460 domain-containing protein</fullName>
    </submittedName>
</protein>
<gene>
    <name evidence="3" type="ORF">ACFOD9_13275</name>
</gene>
<proteinExistence type="predicted"/>
<dbReference type="InterPro" id="IPR057122">
    <property type="entry name" value="TIM-barrel_NCTSP"/>
</dbReference>
<comment type="caution">
    <text evidence="3">The sequence shown here is derived from an EMBL/GenBank/DDBJ whole genome shotgun (WGS) entry which is preliminary data.</text>
</comment>
<dbReference type="InterPro" id="IPR011740">
    <property type="entry name" value="DUF2460"/>
</dbReference>
<organism evidence="3 4">
    <name type="scientific">Novosphingobium bradum</name>
    <dbReference type="NCBI Taxonomy" id="1737444"/>
    <lineage>
        <taxon>Bacteria</taxon>
        <taxon>Pseudomonadati</taxon>
        <taxon>Pseudomonadota</taxon>
        <taxon>Alphaproteobacteria</taxon>
        <taxon>Sphingomonadales</taxon>
        <taxon>Sphingomonadaceae</taxon>
        <taxon>Novosphingobium</taxon>
    </lineage>
</organism>
<feature type="non-terminal residue" evidence="3">
    <location>
        <position position="1"/>
    </location>
</feature>